<dbReference type="InterPro" id="IPR046700">
    <property type="entry name" value="DUF6570"/>
</dbReference>
<feature type="non-terminal residue" evidence="2">
    <location>
        <position position="238"/>
    </location>
</feature>
<evidence type="ECO:0000259" key="1">
    <source>
        <dbReference type="Pfam" id="PF20209"/>
    </source>
</evidence>
<evidence type="ECO:0000313" key="3">
    <source>
        <dbReference type="Proteomes" id="UP000006514"/>
    </source>
</evidence>
<dbReference type="Pfam" id="PF20209">
    <property type="entry name" value="DUF6570"/>
    <property type="match status" value="1"/>
</dbReference>
<accession>J0CYJ2</accession>
<dbReference type="OrthoDB" id="3235800at2759"/>
<dbReference type="AlphaFoldDB" id="J0CYJ2"/>
<evidence type="ECO:0000313" key="2">
    <source>
        <dbReference type="EMBL" id="EJD36373.1"/>
    </source>
</evidence>
<keyword evidence="3" id="KW-1185">Reference proteome</keyword>
<dbReference type="OMA" id="NHIMNGG"/>
<dbReference type="Proteomes" id="UP000006514">
    <property type="component" value="Unassembled WGS sequence"/>
</dbReference>
<proteinExistence type="predicted"/>
<name>J0CYJ2_AURST</name>
<dbReference type="EMBL" id="JH687863">
    <property type="protein sequence ID" value="EJD36373.1"/>
    <property type="molecule type" value="Genomic_DNA"/>
</dbReference>
<dbReference type="KEGG" id="adl:AURDEDRAFT_74247"/>
<dbReference type="InParanoid" id="J0CYJ2"/>
<gene>
    <name evidence="2" type="ORF">AURDEDRAFT_74247</name>
</gene>
<reference evidence="3" key="1">
    <citation type="journal article" date="2012" name="Science">
        <title>The Paleozoic origin of enzymatic lignin decomposition reconstructed from 31 fungal genomes.</title>
        <authorList>
            <person name="Floudas D."/>
            <person name="Binder M."/>
            <person name="Riley R."/>
            <person name="Barry K."/>
            <person name="Blanchette R.A."/>
            <person name="Henrissat B."/>
            <person name="Martinez A.T."/>
            <person name="Otillar R."/>
            <person name="Spatafora J.W."/>
            <person name="Yadav J.S."/>
            <person name="Aerts A."/>
            <person name="Benoit I."/>
            <person name="Boyd A."/>
            <person name="Carlson A."/>
            <person name="Copeland A."/>
            <person name="Coutinho P.M."/>
            <person name="de Vries R.P."/>
            <person name="Ferreira P."/>
            <person name="Findley K."/>
            <person name="Foster B."/>
            <person name="Gaskell J."/>
            <person name="Glotzer D."/>
            <person name="Gorecki P."/>
            <person name="Heitman J."/>
            <person name="Hesse C."/>
            <person name="Hori C."/>
            <person name="Igarashi K."/>
            <person name="Jurgens J.A."/>
            <person name="Kallen N."/>
            <person name="Kersten P."/>
            <person name="Kohler A."/>
            <person name="Kuees U."/>
            <person name="Kumar T.K.A."/>
            <person name="Kuo A."/>
            <person name="LaButti K."/>
            <person name="Larrondo L.F."/>
            <person name="Lindquist E."/>
            <person name="Ling A."/>
            <person name="Lombard V."/>
            <person name="Lucas S."/>
            <person name="Lundell T."/>
            <person name="Martin R."/>
            <person name="McLaughlin D.J."/>
            <person name="Morgenstern I."/>
            <person name="Morin E."/>
            <person name="Murat C."/>
            <person name="Nagy L.G."/>
            <person name="Nolan M."/>
            <person name="Ohm R.A."/>
            <person name="Patyshakuliyeva A."/>
            <person name="Rokas A."/>
            <person name="Ruiz-Duenas F.J."/>
            <person name="Sabat G."/>
            <person name="Salamov A."/>
            <person name="Samejima M."/>
            <person name="Schmutz J."/>
            <person name="Slot J.C."/>
            <person name="St John F."/>
            <person name="Stenlid J."/>
            <person name="Sun H."/>
            <person name="Sun S."/>
            <person name="Syed K."/>
            <person name="Tsang A."/>
            <person name="Wiebenga A."/>
            <person name="Young D."/>
            <person name="Pisabarro A."/>
            <person name="Eastwood D.C."/>
            <person name="Martin F."/>
            <person name="Cullen D."/>
            <person name="Grigoriev I.V."/>
            <person name="Hibbett D.S."/>
        </authorList>
    </citation>
    <scope>NUCLEOTIDE SEQUENCE [LARGE SCALE GENOMIC DNA]</scope>
    <source>
        <strain evidence="3">TFB10046</strain>
    </source>
</reference>
<feature type="domain" description="DUF6570" evidence="1">
    <location>
        <begin position="16"/>
        <end position="107"/>
    </location>
</feature>
<dbReference type="eggNOG" id="ENOG502SPF3">
    <property type="taxonomic scope" value="Eukaryota"/>
</dbReference>
<sequence length="238" mass="26811">MIVELKQTSEEETIDGLRHVRLQRGMKGHIIVYPQHPEILASSLPPSIEDTMTNIAVIFVGSTPPSAEWLRTKAKPLTVRADRVRKALVWLKEHNPLYRDITINGSVLSELERNPVLPFDVQHVRSSSASDVLTSRYDAPLDDEAHHGHDPTSQEIDFETVVIADVEGHIPSNDLRRAAFNHIMNGGGYLQLFHDQQPANSFNNPELFPMAYPTLFPYGSGGFECRRKTKLSLKQQVK</sequence>
<protein>
    <recommendedName>
        <fullName evidence="1">DUF6570 domain-containing protein</fullName>
    </recommendedName>
</protein>
<organism evidence="2 3">
    <name type="scientific">Auricularia subglabra (strain TFB-10046 / SS5)</name>
    <name type="common">White-rot fungus</name>
    <name type="synonym">Auricularia delicata (strain TFB10046)</name>
    <dbReference type="NCBI Taxonomy" id="717982"/>
    <lineage>
        <taxon>Eukaryota</taxon>
        <taxon>Fungi</taxon>
        <taxon>Dikarya</taxon>
        <taxon>Basidiomycota</taxon>
        <taxon>Agaricomycotina</taxon>
        <taxon>Agaricomycetes</taxon>
        <taxon>Auriculariales</taxon>
        <taxon>Auriculariaceae</taxon>
        <taxon>Auricularia</taxon>
    </lineage>
</organism>